<gene>
    <name evidence="11" type="primary">RAD1</name>
    <name evidence="11" type="ORF">ATY40_BA7502062</name>
</gene>
<feature type="domain" description="ERCC4" evidence="10">
    <location>
        <begin position="712"/>
        <end position="792"/>
    </location>
</feature>
<evidence type="ECO:0000313" key="12">
    <source>
        <dbReference type="Proteomes" id="UP000094565"/>
    </source>
</evidence>
<evidence type="ECO:0000256" key="7">
    <source>
        <dbReference type="ARBA" id="ARBA00023125"/>
    </source>
</evidence>
<keyword evidence="3" id="KW-0540">Nuclease</keyword>
<dbReference type="PANTHER" id="PTHR10150:SF0">
    <property type="entry name" value="DNA REPAIR ENDONUCLEASE XPF"/>
    <property type="match status" value="1"/>
</dbReference>
<dbReference type="InterPro" id="IPR006167">
    <property type="entry name" value="XPF"/>
</dbReference>
<evidence type="ECO:0000256" key="3">
    <source>
        <dbReference type="ARBA" id="ARBA00022722"/>
    </source>
</evidence>
<dbReference type="GO" id="GO:0000014">
    <property type="term" value="F:single-stranded DNA endodeoxyribonuclease activity"/>
    <property type="evidence" value="ECO:0007669"/>
    <property type="project" value="TreeGrafter"/>
</dbReference>
<reference evidence="11 12" key="1">
    <citation type="submission" date="2016-02" db="EMBL/GenBank/DDBJ databases">
        <title>Comparative genomic and transcriptomic foundation for Pichia pastoris.</title>
        <authorList>
            <person name="Love K.R."/>
            <person name="Shah K.A."/>
            <person name="Whittaker C.A."/>
            <person name="Wu J."/>
            <person name="Bartlett M.C."/>
            <person name="Ma D."/>
            <person name="Leeson R.L."/>
            <person name="Priest M."/>
            <person name="Young S.K."/>
            <person name="Love J.C."/>
        </authorList>
    </citation>
    <scope>NUCLEOTIDE SEQUENCE [LARGE SCALE GENOMIC DNA]</scope>
    <source>
        <strain evidence="11 12">ATCC 28485</strain>
    </source>
</reference>
<evidence type="ECO:0000256" key="9">
    <source>
        <dbReference type="ARBA" id="ARBA00023242"/>
    </source>
</evidence>
<dbReference type="OrthoDB" id="361020at2759"/>
<evidence type="ECO:0000313" key="11">
    <source>
        <dbReference type="EMBL" id="ANZ75777.1"/>
    </source>
</evidence>
<keyword evidence="8" id="KW-0234">DNA repair</keyword>
<dbReference type="GO" id="GO:0000724">
    <property type="term" value="P:double-strand break repair via homologous recombination"/>
    <property type="evidence" value="ECO:0007669"/>
    <property type="project" value="TreeGrafter"/>
</dbReference>
<evidence type="ECO:0000256" key="2">
    <source>
        <dbReference type="ARBA" id="ARBA00010015"/>
    </source>
</evidence>
<evidence type="ECO:0000256" key="1">
    <source>
        <dbReference type="ARBA" id="ARBA00004123"/>
    </source>
</evidence>
<dbReference type="SUPFAM" id="SSF52980">
    <property type="entry name" value="Restriction endonuclease-like"/>
    <property type="match status" value="1"/>
</dbReference>
<dbReference type="Proteomes" id="UP000094565">
    <property type="component" value="Chromosome 2"/>
</dbReference>
<dbReference type="InterPro" id="IPR010994">
    <property type="entry name" value="RuvA_2-like"/>
</dbReference>
<dbReference type="Pfam" id="PF02732">
    <property type="entry name" value="ERCC4"/>
    <property type="match status" value="1"/>
</dbReference>
<keyword evidence="7" id="KW-0238">DNA-binding</keyword>
<dbReference type="GO" id="GO:0003697">
    <property type="term" value="F:single-stranded DNA binding"/>
    <property type="evidence" value="ECO:0007669"/>
    <property type="project" value="InterPro"/>
</dbReference>
<keyword evidence="12" id="KW-1185">Reference proteome</keyword>
<dbReference type="InterPro" id="IPR047520">
    <property type="entry name" value="XPF_nuclease"/>
</dbReference>
<evidence type="ECO:0000256" key="4">
    <source>
        <dbReference type="ARBA" id="ARBA00022759"/>
    </source>
</evidence>
<comment type="similarity">
    <text evidence="2">Belongs to the XPF family.</text>
</comment>
<dbReference type="SUPFAM" id="SSF47781">
    <property type="entry name" value="RuvA domain 2-like"/>
    <property type="match status" value="1"/>
</dbReference>
<evidence type="ECO:0000256" key="8">
    <source>
        <dbReference type="ARBA" id="ARBA00023204"/>
    </source>
</evidence>
<protein>
    <submittedName>
        <fullName evidence="11">BA75_02062T0</fullName>
    </submittedName>
</protein>
<keyword evidence="9" id="KW-0539">Nucleus</keyword>
<keyword evidence="4" id="KW-0255">Endonuclease</keyword>
<dbReference type="AlphaFoldDB" id="A0A1B2JCR0"/>
<organism evidence="11 12">
    <name type="scientific">Komagataella pastoris</name>
    <name type="common">Yeast</name>
    <name type="synonym">Pichia pastoris</name>
    <dbReference type="NCBI Taxonomy" id="4922"/>
    <lineage>
        <taxon>Eukaryota</taxon>
        <taxon>Fungi</taxon>
        <taxon>Dikarya</taxon>
        <taxon>Ascomycota</taxon>
        <taxon>Saccharomycotina</taxon>
        <taxon>Pichiomycetes</taxon>
        <taxon>Pichiales</taxon>
        <taxon>Pichiaceae</taxon>
        <taxon>Komagataella</taxon>
    </lineage>
</organism>
<dbReference type="GO" id="GO:1901255">
    <property type="term" value="P:nucleotide-excision repair involved in interstrand cross-link repair"/>
    <property type="evidence" value="ECO:0007669"/>
    <property type="project" value="TreeGrafter"/>
</dbReference>
<dbReference type="InterPro" id="IPR011335">
    <property type="entry name" value="Restrct_endonuc-II-like"/>
</dbReference>
<dbReference type="GO" id="GO:0000712">
    <property type="term" value="P:resolution of meiotic recombination intermediates"/>
    <property type="evidence" value="ECO:0007669"/>
    <property type="project" value="TreeGrafter"/>
</dbReference>
<evidence type="ECO:0000259" key="10">
    <source>
        <dbReference type="SMART" id="SM00891"/>
    </source>
</evidence>
<proteinExistence type="inferred from homology"/>
<evidence type="ECO:0000256" key="6">
    <source>
        <dbReference type="ARBA" id="ARBA00022801"/>
    </source>
</evidence>
<sequence>MASLFVPEDENQEVYRPEESIDDRVPEISIPLKEVAHQEPIVSDPIDVLCALPLKYQHLVLADLLRQDSLLLLGKGLGLEVIVSNLLHALSSPLRENKRGLIILLNATEFENEKIRELLVELSWVEKLNKGMKKSGRKFVRIDANYVVGKRSKIYASGGIISVTSRIFIVDLLSNLLNLNLITGIIVLHAEKVTDTSNESFIIDFYRQTNKWGFVKAISDDVEKFIHGFQPLKTKLKDLKLSNTLIWPRFHIDVANSLKLNSENNLVVEISVSLSKRMKTIQLAILSCIEACINELKRHNPEMSTEYWDISNALNKEFVQVIRATLDPVWHRCSWTTKQVIHDISTLKELLGYLLNYDAIKFYETIKTIFDVNKSTKNSSPWLMLDEAISILSLSRERVFLQTSDEPQSYLLEELPKWQQLTEILQDITDDRSRGNLNEGPILVMCNERSTCVQLRKYLSISTNKTTPGRKFMMMGLNHYNQVQEALRQLKEGLRQEKVVESTDLEALTVSKTFTRHRTHATSSKRRRTRGNKAIQAVDRLYNRDVFIDQDSEQLNISNLEEESDSGADFEVTGSRNVILSRSIEPADQIVIEKFDARTNESLLDELSPSHIILYEPNLSFIRRIEVYEAIRKQHAAQTFFMYYKDSVEEETYLNSIKREKEAFTKLIREKATLASHYSTDDDNQFRVTKNQVFNTRIAGGSAFRTPADESSIIVDVREFRSSLPNLCYRIGLKVVPAMLTIGDYIISPRICIERKSIPDLIGSFNSGRLYQQCEQMFRHYQLPALLIEFQEGKSFSLEPFAELRTRPNQASQQMTPSTVKFFQQDIQAKLITLLIAYPKLKIFWSSSPTQSAQILISLKASEREPDLEKAIQAGVDANMMNSSGAPEFNDAAIDLLTQIPGVTKVNYHLIITKVKNLKNFVNLSLEEMQDTIGKEAGSVAYNFVNWKFKSSSTTSNGLNV</sequence>
<dbReference type="Gene3D" id="3.40.50.10130">
    <property type="match status" value="1"/>
</dbReference>
<comment type="subcellular location">
    <subcellularLocation>
        <location evidence="1">Nucleus</location>
    </subcellularLocation>
</comment>
<evidence type="ECO:0000256" key="5">
    <source>
        <dbReference type="ARBA" id="ARBA00022763"/>
    </source>
</evidence>
<dbReference type="CDD" id="cd20078">
    <property type="entry name" value="XPF_nuclease_XPF_euk"/>
    <property type="match status" value="1"/>
</dbReference>
<dbReference type="EMBL" id="CP014585">
    <property type="protein sequence ID" value="ANZ75777.1"/>
    <property type="molecule type" value="Genomic_DNA"/>
</dbReference>
<dbReference type="SMART" id="SM00891">
    <property type="entry name" value="ERCC4"/>
    <property type="match status" value="1"/>
</dbReference>
<accession>A0A1B2JCR0</accession>
<dbReference type="FunFam" id="3.40.50.10130:FF:000002">
    <property type="entry name" value="DNA repair endonuclease XPF"/>
    <property type="match status" value="1"/>
</dbReference>
<dbReference type="GO" id="GO:0000110">
    <property type="term" value="C:nucleotide-excision repair factor 1 complex"/>
    <property type="evidence" value="ECO:0007669"/>
    <property type="project" value="TreeGrafter"/>
</dbReference>
<dbReference type="Gene3D" id="1.10.150.20">
    <property type="entry name" value="5' to 3' exonuclease, C-terminal subdomain"/>
    <property type="match status" value="1"/>
</dbReference>
<dbReference type="GO" id="GO:0000736">
    <property type="term" value="P:double-strand break repair via single-strand annealing, removal of nonhomologous ends"/>
    <property type="evidence" value="ECO:0007669"/>
    <property type="project" value="TreeGrafter"/>
</dbReference>
<keyword evidence="5" id="KW-0227">DNA damage</keyword>
<dbReference type="GO" id="GO:0003684">
    <property type="term" value="F:damaged DNA binding"/>
    <property type="evidence" value="ECO:0007669"/>
    <property type="project" value="TreeGrafter"/>
</dbReference>
<keyword evidence="6" id="KW-0378">Hydrolase</keyword>
<dbReference type="InterPro" id="IPR006166">
    <property type="entry name" value="ERCC4_domain"/>
</dbReference>
<dbReference type="PANTHER" id="PTHR10150">
    <property type="entry name" value="DNA REPAIR ENDONUCLEASE XPF"/>
    <property type="match status" value="1"/>
</dbReference>
<name>A0A1B2JCR0_PICPA</name>
<dbReference type="NCBIfam" id="TIGR00596">
    <property type="entry name" value="rad1"/>
    <property type="match status" value="1"/>
</dbReference>